<keyword evidence="4" id="KW-0560">Oxidoreductase</keyword>
<evidence type="ECO:0000256" key="5">
    <source>
        <dbReference type="ARBA" id="ARBA00023004"/>
    </source>
</evidence>
<gene>
    <name evidence="9" type="ORF">GCM10007392_43410</name>
</gene>
<evidence type="ECO:0000256" key="7">
    <source>
        <dbReference type="SAM" id="MobiDB-lite"/>
    </source>
</evidence>
<dbReference type="GO" id="GO:0004130">
    <property type="term" value="F:cytochrome-c peroxidase activity"/>
    <property type="evidence" value="ECO:0007669"/>
    <property type="project" value="TreeGrafter"/>
</dbReference>
<keyword evidence="5 6" id="KW-0408">Iron</keyword>
<dbReference type="Gene3D" id="1.10.760.10">
    <property type="entry name" value="Cytochrome c-like domain"/>
    <property type="match status" value="2"/>
</dbReference>
<dbReference type="GO" id="GO:0030313">
    <property type="term" value="C:cell envelope"/>
    <property type="evidence" value="ECO:0007669"/>
    <property type="project" value="UniProtKB-SubCell"/>
</dbReference>
<evidence type="ECO:0000259" key="8">
    <source>
        <dbReference type="PROSITE" id="PS51007"/>
    </source>
</evidence>
<keyword evidence="3 6" id="KW-0479">Metal-binding</keyword>
<evidence type="ECO:0000256" key="4">
    <source>
        <dbReference type="ARBA" id="ARBA00023002"/>
    </source>
</evidence>
<keyword evidence="10" id="KW-1185">Reference proteome</keyword>
<dbReference type="GO" id="GO:0020037">
    <property type="term" value="F:heme binding"/>
    <property type="evidence" value="ECO:0007669"/>
    <property type="project" value="InterPro"/>
</dbReference>
<feature type="region of interest" description="Disordered" evidence="7">
    <location>
        <begin position="72"/>
        <end position="92"/>
    </location>
</feature>
<dbReference type="GO" id="GO:0009055">
    <property type="term" value="F:electron transfer activity"/>
    <property type="evidence" value="ECO:0007669"/>
    <property type="project" value="InterPro"/>
</dbReference>
<evidence type="ECO:0000256" key="6">
    <source>
        <dbReference type="PROSITE-ProRule" id="PRU00433"/>
    </source>
</evidence>
<dbReference type="InterPro" id="IPR009056">
    <property type="entry name" value="Cyt_c-like_dom"/>
</dbReference>
<reference evidence="9" key="2">
    <citation type="submission" date="2020-09" db="EMBL/GenBank/DDBJ databases">
        <authorList>
            <person name="Sun Q."/>
            <person name="Kim S."/>
        </authorList>
    </citation>
    <scope>NUCLEOTIDE SEQUENCE</scope>
    <source>
        <strain evidence="9">KCTC 22169</strain>
    </source>
</reference>
<accession>A0A918KQZ8</accession>
<evidence type="ECO:0000256" key="3">
    <source>
        <dbReference type="ARBA" id="ARBA00022723"/>
    </source>
</evidence>
<sequence length="455" mass="50612">MLFIGVFFTMAQASDLPRALTDDDFYPIDMDQARLGQLLFYDPVLSGNRNIACSTCHHPDFGTSDGLSLGIGEGGQGLGPQRTSGSGESKVKKRIPRNAPGLFNLGFRGWEVLFHDGRLSTSDFYASGFDSPALEFLPTDLRNIVAAQALFPITSEFEMAGDTNENEVLGAVRRRIDYGWRVLAERVRGVGGYEPGFQRAFDDVDQSADIRISHIANALAAFMEFEWRADDSPFDRYLRGDETALTDTQKTGMRLFYGEAQCSGCHSGPLQSDQQFHGLGLPPLGPGRTRAFDHKARDMGRINETDRLADRYHFRTPSLRNVAATAPYGHNGAYATLEGMIRHHLNPEAALDRYDREQLILIDDDYLNRHDFLVWQDAREMATIRNSISIDIPERTDAEIHALVAFLESLSDATSLGHRLGIPDRVPSGLPVDQSTVEDEVQAVAAHHQDDKEHQ</sequence>
<dbReference type="InterPro" id="IPR036909">
    <property type="entry name" value="Cyt_c-like_dom_sf"/>
</dbReference>
<reference evidence="9" key="1">
    <citation type="journal article" date="2014" name="Int. J. Syst. Evol. Microbiol.">
        <title>Complete genome sequence of Corynebacterium casei LMG S-19264T (=DSM 44701T), isolated from a smear-ripened cheese.</title>
        <authorList>
            <consortium name="US DOE Joint Genome Institute (JGI-PGF)"/>
            <person name="Walter F."/>
            <person name="Albersmeier A."/>
            <person name="Kalinowski J."/>
            <person name="Ruckert C."/>
        </authorList>
    </citation>
    <scope>NUCLEOTIDE SEQUENCE</scope>
    <source>
        <strain evidence="9">KCTC 22169</strain>
    </source>
</reference>
<feature type="domain" description="Cytochrome c" evidence="8">
    <location>
        <begin position="247"/>
        <end position="411"/>
    </location>
</feature>
<comment type="subcellular location">
    <subcellularLocation>
        <location evidence="1">Cell envelope</location>
    </subcellularLocation>
</comment>
<proteinExistence type="predicted"/>
<protein>
    <submittedName>
        <fullName evidence="9">Methylamine utilization protein MauG</fullName>
    </submittedName>
</protein>
<organism evidence="9 10">
    <name type="scientific">Saccharospirillum salsuginis</name>
    <dbReference type="NCBI Taxonomy" id="418750"/>
    <lineage>
        <taxon>Bacteria</taxon>
        <taxon>Pseudomonadati</taxon>
        <taxon>Pseudomonadota</taxon>
        <taxon>Gammaproteobacteria</taxon>
        <taxon>Oceanospirillales</taxon>
        <taxon>Saccharospirillaceae</taxon>
        <taxon>Saccharospirillum</taxon>
    </lineage>
</organism>
<evidence type="ECO:0000313" key="9">
    <source>
        <dbReference type="EMBL" id="GGX71248.1"/>
    </source>
</evidence>
<dbReference type="PANTHER" id="PTHR30600">
    <property type="entry name" value="CYTOCHROME C PEROXIDASE-RELATED"/>
    <property type="match status" value="1"/>
</dbReference>
<dbReference type="InterPro" id="IPR004852">
    <property type="entry name" value="Di-haem_cyt_c_peroxidsae"/>
</dbReference>
<evidence type="ECO:0000256" key="2">
    <source>
        <dbReference type="ARBA" id="ARBA00022617"/>
    </source>
</evidence>
<dbReference type="AlphaFoldDB" id="A0A918KQZ8"/>
<dbReference type="Proteomes" id="UP000626148">
    <property type="component" value="Unassembled WGS sequence"/>
</dbReference>
<dbReference type="SUPFAM" id="SSF46626">
    <property type="entry name" value="Cytochrome c"/>
    <property type="match status" value="2"/>
</dbReference>
<dbReference type="EMBL" id="BMXR01000014">
    <property type="protein sequence ID" value="GGX71248.1"/>
    <property type="molecule type" value="Genomic_DNA"/>
</dbReference>
<dbReference type="InterPro" id="IPR051395">
    <property type="entry name" value="Cytochrome_c_Peroxidase/MauG"/>
</dbReference>
<evidence type="ECO:0000313" key="10">
    <source>
        <dbReference type="Proteomes" id="UP000626148"/>
    </source>
</evidence>
<dbReference type="Pfam" id="PF03150">
    <property type="entry name" value="CCP_MauG"/>
    <property type="match status" value="1"/>
</dbReference>
<dbReference type="GO" id="GO:0046872">
    <property type="term" value="F:metal ion binding"/>
    <property type="evidence" value="ECO:0007669"/>
    <property type="project" value="UniProtKB-KW"/>
</dbReference>
<evidence type="ECO:0000256" key="1">
    <source>
        <dbReference type="ARBA" id="ARBA00004196"/>
    </source>
</evidence>
<comment type="caution">
    <text evidence="9">The sequence shown here is derived from an EMBL/GenBank/DDBJ whole genome shotgun (WGS) entry which is preliminary data.</text>
</comment>
<dbReference type="PROSITE" id="PS51007">
    <property type="entry name" value="CYTC"/>
    <property type="match status" value="1"/>
</dbReference>
<name>A0A918KQZ8_9GAMM</name>
<keyword evidence="2 6" id="KW-0349">Heme</keyword>